<comment type="catalytic activity">
    <reaction evidence="15">
        <text>L-tyrosyl-[protein] + ATP = O-phospho-L-tyrosyl-[protein] + ADP + H(+)</text>
        <dbReference type="Rhea" id="RHEA:10596"/>
        <dbReference type="Rhea" id="RHEA-COMP:10136"/>
        <dbReference type="Rhea" id="RHEA-COMP:20101"/>
        <dbReference type="ChEBI" id="CHEBI:15378"/>
        <dbReference type="ChEBI" id="CHEBI:30616"/>
        <dbReference type="ChEBI" id="CHEBI:46858"/>
        <dbReference type="ChEBI" id="CHEBI:61978"/>
        <dbReference type="ChEBI" id="CHEBI:456216"/>
        <dbReference type="EC" id="2.7.10.2"/>
    </reaction>
</comment>
<evidence type="ECO:0000313" key="21">
    <source>
        <dbReference type="EMBL" id="MBE9398395.1"/>
    </source>
</evidence>
<evidence type="ECO:0000259" key="20">
    <source>
        <dbReference type="Pfam" id="PF13807"/>
    </source>
</evidence>
<keyword evidence="14" id="KW-0829">Tyrosine-protein kinase</keyword>
<organism evidence="21 22">
    <name type="scientific">Pontibacterium sinense</name>
    <dbReference type="NCBI Taxonomy" id="2781979"/>
    <lineage>
        <taxon>Bacteria</taxon>
        <taxon>Pseudomonadati</taxon>
        <taxon>Pseudomonadota</taxon>
        <taxon>Gammaproteobacteria</taxon>
        <taxon>Oceanospirillales</taxon>
        <taxon>Oceanospirillaceae</taxon>
        <taxon>Pontibacterium</taxon>
    </lineage>
</organism>
<comment type="caution">
    <text evidence="21">The sequence shown here is derived from an EMBL/GenBank/DDBJ whole genome shotgun (WGS) entry which is preliminary data.</text>
</comment>
<dbReference type="Pfam" id="PF13614">
    <property type="entry name" value="AAA_31"/>
    <property type="match status" value="1"/>
</dbReference>
<evidence type="ECO:0000256" key="15">
    <source>
        <dbReference type="ARBA" id="ARBA00051245"/>
    </source>
</evidence>
<gene>
    <name evidence="21" type="ORF">IOQ59_14130</name>
</gene>
<dbReference type="GO" id="GO:0005886">
    <property type="term" value="C:plasma membrane"/>
    <property type="evidence" value="ECO:0007669"/>
    <property type="project" value="UniProtKB-SubCell"/>
</dbReference>
<protein>
    <recommendedName>
        <fullName evidence="4">non-specific protein-tyrosine kinase</fullName>
        <ecNumber evidence="4">2.7.10.2</ecNumber>
    </recommendedName>
</protein>
<evidence type="ECO:0000256" key="5">
    <source>
        <dbReference type="ARBA" id="ARBA00022475"/>
    </source>
</evidence>
<evidence type="ECO:0000256" key="1">
    <source>
        <dbReference type="ARBA" id="ARBA00004429"/>
    </source>
</evidence>
<dbReference type="Pfam" id="PF02706">
    <property type="entry name" value="Wzz"/>
    <property type="match status" value="1"/>
</dbReference>
<keyword evidence="12 17" id="KW-1133">Transmembrane helix</keyword>
<keyword evidence="6" id="KW-0997">Cell inner membrane</keyword>
<dbReference type="CDD" id="cd05387">
    <property type="entry name" value="BY-kinase"/>
    <property type="match status" value="1"/>
</dbReference>
<feature type="coiled-coil region" evidence="16">
    <location>
        <begin position="375"/>
        <end position="402"/>
    </location>
</feature>
<comment type="similarity">
    <text evidence="3">Belongs to the etk/wzc family.</text>
</comment>
<dbReference type="InterPro" id="IPR050445">
    <property type="entry name" value="Bact_polysacc_biosynth/exp"/>
</dbReference>
<dbReference type="GO" id="GO:0004715">
    <property type="term" value="F:non-membrane spanning protein tyrosine kinase activity"/>
    <property type="evidence" value="ECO:0007669"/>
    <property type="project" value="UniProtKB-EC"/>
</dbReference>
<dbReference type="RefSeq" id="WP_193954030.1">
    <property type="nucleotide sequence ID" value="NZ_JADEYS010000014.1"/>
</dbReference>
<evidence type="ECO:0000256" key="16">
    <source>
        <dbReference type="SAM" id="Coils"/>
    </source>
</evidence>
<keyword evidence="8 17" id="KW-0812">Transmembrane</keyword>
<dbReference type="Proteomes" id="UP000640333">
    <property type="component" value="Unassembled WGS sequence"/>
</dbReference>
<dbReference type="PANTHER" id="PTHR32309">
    <property type="entry name" value="TYROSINE-PROTEIN KINASE"/>
    <property type="match status" value="1"/>
</dbReference>
<dbReference type="Pfam" id="PF13807">
    <property type="entry name" value="GNVR"/>
    <property type="match status" value="1"/>
</dbReference>
<dbReference type="AlphaFoldDB" id="A0A8J7FB98"/>
<feature type="domain" description="Tyrosine-protein kinase G-rich" evidence="20">
    <location>
        <begin position="391"/>
        <end position="463"/>
    </location>
</feature>
<dbReference type="Gene3D" id="3.40.50.300">
    <property type="entry name" value="P-loop containing nucleotide triphosphate hydrolases"/>
    <property type="match status" value="1"/>
</dbReference>
<feature type="transmembrane region" description="Helical" evidence="17">
    <location>
        <begin position="32"/>
        <end position="52"/>
    </location>
</feature>
<dbReference type="InterPro" id="IPR005702">
    <property type="entry name" value="Wzc-like_C"/>
</dbReference>
<evidence type="ECO:0000256" key="13">
    <source>
        <dbReference type="ARBA" id="ARBA00023136"/>
    </source>
</evidence>
<evidence type="ECO:0000256" key="10">
    <source>
        <dbReference type="ARBA" id="ARBA00022777"/>
    </source>
</evidence>
<dbReference type="GO" id="GO:0005524">
    <property type="term" value="F:ATP binding"/>
    <property type="evidence" value="ECO:0007669"/>
    <property type="project" value="UniProtKB-KW"/>
</dbReference>
<feature type="domain" description="Polysaccharide chain length determinant N-terminal" evidence="18">
    <location>
        <begin position="18"/>
        <end position="107"/>
    </location>
</feature>
<keyword evidence="5" id="KW-1003">Cell membrane</keyword>
<comment type="subcellular location">
    <subcellularLocation>
        <location evidence="1">Cell inner membrane</location>
        <topology evidence="1">Multi-pass membrane protein</topology>
    </subcellularLocation>
</comment>
<reference evidence="21" key="1">
    <citation type="submission" date="2020-10" db="EMBL/GenBank/DDBJ databases">
        <title>Bacterium isolated from coastal waters sediment.</title>
        <authorList>
            <person name="Chen R.-J."/>
            <person name="Lu D.-C."/>
            <person name="Zhu K.-L."/>
            <person name="Du Z.-J."/>
        </authorList>
    </citation>
    <scope>NUCLEOTIDE SEQUENCE</scope>
    <source>
        <strain evidence="21">N1Y112</strain>
    </source>
</reference>
<dbReference type="SUPFAM" id="SSF52540">
    <property type="entry name" value="P-loop containing nucleoside triphosphate hydrolases"/>
    <property type="match status" value="1"/>
</dbReference>
<proteinExistence type="inferred from homology"/>
<keyword evidence="16" id="KW-0175">Coiled coil</keyword>
<keyword evidence="10" id="KW-0418">Kinase</keyword>
<evidence type="ECO:0000256" key="8">
    <source>
        <dbReference type="ARBA" id="ARBA00022692"/>
    </source>
</evidence>
<dbReference type="EC" id="2.7.10.2" evidence="4"/>
<evidence type="ECO:0000256" key="2">
    <source>
        <dbReference type="ARBA" id="ARBA00007316"/>
    </source>
</evidence>
<name>A0A8J7FB98_9GAMM</name>
<dbReference type="NCBIfam" id="TIGR01007">
    <property type="entry name" value="eps_fam"/>
    <property type="match status" value="1"/>
</dbReference>
<evidence type="ECO:0000256" key="7">
    <source>
        <dbReference type="ARBA" id="ARBA00022679"/>
    </source>
</evidence>
<evidence type="ECO:0000256" key="6">
    <source>
        <dbReference type="ARBA" id="ARBA00022519"/>
    </source>
</evidence>
<dbReference type="EMBL" id="JADEYS010000014">
    <property type="protein sequence ID" value="MBE9398395.1"/>
    <property type="molecule type" value="Genomic_DNA"/>
</dbReference>
<evidence type="ECO:0000256" key="3">
    <source>
        <dbReference type="ARBA" id="ARBA00008883"/>
    </source>
</evidence>
<evidence type="ECO:0000259" key="19">
    <source>
        <dbReference type="Pfam" id="PF13614"/>
    </source>
</evidence>
<keyword evidence="7 21" id="KW-0808">Transferase</keyword>
<dbReference type="InterPro" id="IPR003856">
    <property type="entry name" value="LPS_length_determ_N"/>
</dbReference>
<evidence type="ECO:0000313" key="22">
    <source>
        <dbReference type="Proteomes" id="UP000640333"/>
    </source>
</evidence>
<comment type="similarity">
    <text evidence="2">Belongs to the CpsD/CapB family.</text>
</comment>
<keyword evidence="13 17" id="KW-0472">Membrane</keyword>
<dbReference type="InterPro" id="IPR025669">
    <property type="entry name" value="AAA_dom"/>
</dbReference>
<evidence type="ECO:0000256" key="12">
    <source>
        <dbReference type="ARBA" id="ARBA00022989"/>
    </source>
</evidence>
<feature type="domain" description="AAA" evidence="19">
    <location>
        <begin position="533"/>
        <end position="655"/>
    </location>
</feature>
<evidence type="ECO:0000256" key="4">
    <source>
        <dbReference type="ARBA" id="ARBA00011903"/>
    </source>
</evidence>
<evidence type="ECO:0000256" key="9">
    <source>
        <dbReference type="ARBA" id="ARBA00022741"/>
    </source>
</evidence>
<dbReference type="PANTHER" id="PTHR32309:SF13">
    <property type="entry name" value="FERRIC ENTEROBACTIN TRANSPORT PROTEIN FEPE"/>
    <property type="match status" value="1"/>
</dbReference>
<keyword evidence="9" id="KW-0547">Nucleotide-binding</keyword>
<evidence type="ECO:0000256" key="14">
    <source>
        <dbReference type="ARBA" id="ARBA00023137"/>
    </source>
</evidence>
<dbReference type="InterPro" id="IPR027417">
    <property type="entry name" value="P-loop_NTPase"/>
</dbReference>
<dbReference type="InterPro" id="IPR032807">
    <property type="entry name" value="GNVR"/>
</dbReference>
<accession>A0A8J7FB98</accession>
<keyword evidence="22" id="KW-1185">Reference proteome</keyword>
<evidence type="ECO:0000256" key="17">
    <source>
        <dbReference type="SAM" id="Phobius"/>
    </source>
</evidence>
<keyword evidence="11" id="KW-0067">ATP-binding</keyword>
<evidence type="ECO:0000256" key="11">
    <source>
        <dbReference type="ARBA" id="ARBA00022840"/>
    </source>
</evidence>
<evidence type="ECO:0000259" key="18">
    <source>
        <dbReference type="Pfam" id="PF02706"/>
    </source>
</evidence>
<sequence>MDAQKNSSLDRLLQDDVIDLRQYWLTVMRHKWGIMGFAFVVTLLAALVVFSLEPIYRATATLLIESKQAKVVSIEQVYGLDSSNNEYYLTQFEILKSRKLAEKVIQKYGLVEHPEFNREPVFSFSWRERAGQFIPELAPVEPTEQQRYQLVVEAFIKRLVISPVRKTQLVKISFEGYSSEFAAQMANAVGEAYIENNLEAKLELTVKASSWLNERLGGLKEKLKESERRLQEFRDREQIVGGNGGLDIAGTELDLVATKLVDARRQRLEFEGLYQEIRSIGKNAPAERYERIPAVLGHPVVQSYKESLLKAEQKVSELSKRYGPKHPKMIAASSEVSSARRSLDRQIMSVVNGIENKYRVARSSERSLEGSLGNTKQEIQGLKRKEYQLKELEQEVETNRALYDTFFTRLNETAATGDLESANARIADPAVAPIKPAKPKKGLIIALSFVVSAMFGVMCAFLLEALNNTVRSSGDVQTKLHQTMLGLLPKLTGRKADKISYRHYIEDNKSGFSEAVRTIRTGLVLSSLDNPHKIIAVTSTVPGEGKTSTSLSLAYSMGQMERVLLIDADMRRPSIGKLFKFGAKAPGLSNLVAGTASLEECVHKLEDEGIDVISAGSIPPNPLELLSSARFVKVLDVLEKHYDRIIVDTAPCQAVSDALVLSRYVGSMVYVVKADSTPNAQIKAGLKRLAEVDAPVVGVVLNQVNLKKASRYYGEGYSGYYDVYGYGADEKAA</sequence>
<feature type="transmembrane region" description="Helical" evidence="17">
    <location>
        <begin position="443"/>
        <end position="463"/>
    </location>
</feature>